<gene>
    <name evidence="1" type="ORF">SMF913_28350</name>
</gene>
<evidence type="ECO:0000313" key="1">
    <source>
        <dbReference type="EMBL" id="PNG92885.1"/>
    </source>
</evidence>
<organism evidence="1 2">
    <name type="scientific">Streptomyces malaysiensis</name>
    <dbReference type="NCBI Taxonomy" id="92644"/>
    <lineage>
        <taxon>Bacteria</taxon>
        <taxon>Bacillati</taxon>
        <taxon>Actinomycetota</taxon>
        <taxon>Actinomycetes</taxon>
        <taxon>Kitasatosporales</taxon>
        <taxon>Streptomycetaceae</taxon>
        <taxon>Streptomyces</taxon>
        <taxon>Streptomyces violaceusniger group</taxon>
    </lineage>
</organism>
<proteinExistence type="predicted"/>
<sequence>MARVDRVGYYQRPAVATLFELQLGICQARGTTHACAHPAPQDVVRELR</sequence>
<dbReference type="AlphaFoldDB" id="A0A2J7YXY4"/>
<reference evidence="1 2" key="1">
    <citation type="submission" date="2015-09" db="EMBL/GenBank/DDBJ databases">
        <title>Genome sequence, genome mining and natural product profiling of a biocontrol bacterium Streptomyces malaysiensis F913.</title>
        <authorList>
            <person name="Xu Y."/>
            <person name="Wei J."/>
            <person name="Xie J."/>
            <person name="Li T."/>
            <person name="Zhou Z."/>
        </authorList>
    </citation>
    <scope>NUCLEOTIDE SEQUENCE [LARGE SCALE GENOMIC DNA]</scope>
    <source>
        <strain evidence="1 2">F913</strain>
    </source>
</reference>
<keyword evidence="2" id="KW-1185">Reference proteome</keyword>
<accession>A0A2J7YXY4</accession>
<dbReference type="EMBL" id="LJIW01000002">
    <property type="protein sequence ID" value="PNG92885.1"/>
    <property type="molecule type" value="Genomic_DNA"/>
</dbReference>
<comment type="caution">
    <text evidence="1">The sequence shown here is derived from an EMBL/GenBank/DDBJ whole genome shotgun (WGS) entry which is preliminary data.</text>
</comment>
<name>A0A2J7YXY4_STRMQ</name>
<protein>
    <submittedName>
        <fullName evidence="1">Uncharacterized protein</fullName>
    </submittedName>
</protein>
<evidence type="ECO:0000313" key="2">
    <source>
        <dbReference type="Proteomes" id="UP000236520"/>
    </source>
</evidence>
<dbReference type="Proteomes" id="UP000236520">
    <property type="component" value="Unassembled WGS sequence"/>
</dbReference>